<protein>
    <submittedName>
        <fullName evidence="5">AsnC family transcription regulator</fullName>
    </submittedName>
</protein>
<dbReference type="RefSeq" id="WP_231911851.1">
    <property type="nucleotide sequence ID" value="NZ_LT841358.1"/>
</dbReference>
<keyword evidence="3" id="KW-0804">Transcription</keyword>
<evidence type="ECO:0000313" key="6">
    <source>
        <dbReference type="Proteomes" id="UP000230607"/>
    </source>
</evidence>
<dbReference type="PRINTS" id="PR00033">
    <property type="entry name" value="HTHASNC"/>
</dbReference>
<dbReference type="PANTHER" id="PTHR43413">
    <property type="entry name" value="TRANSCRIPTIONAL REGULATOR, ASNC FAMILY"/>
    <property type="match status" value="1"/>
</dbReference>
<dbReference type="Pfam" id="PF13412">
    <property type="entry name" value="HTH_24"/>
    <property type="match status" value="1"/>
</dbReference>
<organism evidence="5 6">
    <name type="scientific">Candidatus Nitrosotalea okcheonensis</name>
    <dbReference type="NCBI Taxonomy" id="1903276"/>
    <lineage>
        <taxon>Archaea</taxon>
        <taxon>Nitrososphaerota</taxon>
        <taxon>Nitrososphaeria</taxon>
        <taxon>Nitrosotaleales</taxon>
        <taxon>Nitrosotaleaceae</taxon>
        <taxon>Nitrosotalea</taxon>
    </lineage>
</organism>
<dbReference type="InterPro" id="IPR000485">
    <property type="entry name" value="AsnC-type_HTH_dom"/>
</dbReference>
<dbReference type="SUPFAM" id="SSF46785">
    <property type="entry name" value="Winged helix' DNA-binding domain"/>
    <property type="match status" value="1"/>
</dbReference>
<dbReference type="SMART" id="SM00746">
    <property type="entry name" value="TRASH"/>
    <property type="match status" value="1"/>
</dbReference>
<dbReference type="InterPro" id="IPR013603">
    <property type="entry name" value="TRASH_TR_C_prok"/>
</dbReference>
<dbReference type="CDD" id="cd00090">
    <property type="entry name" value="HTH_ARSR"/>
    <property type="match status" value="1"/>
</dbReference>
<dbReference type="Pfam" id="PF08394">
    <property type="entry name" value="Arc_trans_TRASH"/>
    <property type="match status" value="1"/>
</dbReference>
<evidence type="ECO:0000259" key="4">
    <source>
        <dbReference type="PROSITE" id="PS50956"/>
    </source>
</evidence>
<keyword evidence="1" id="KW-0805">Transcription regulation</keyword>
<proteinExistence type="predicted"/>
<dbReference type="Gene3D" id="1.10.10.10">
    <property type="entry name" value="Winged helix-like DNA-binding domain superfamily/Winged helix DNA-binding domain"/>
    <property type="match status" value="1"/>
</dbReference>
<keyword evidence="2" id="KW-0238">DNA-binding</keyword>
<evidence type="ECO:0000313" key="5">
    <source>
        <dbReference type="EMBL" id="SMH70917.1"/>
    </source>
</evidence>
<dbReference type="InterPro" id="IPR036388">
    <property type="entry name" value="WH-like_DNA-bd_sf"/>
</dbReference>
<dbReference type="InterPro" id="IPR011017">
    <property type="entry name" value="TRASH_dom"/>
</dbReference>
<dbReference type="PANTHER" id="PTHR43413:SF6">
    <property type="entry name" value="REGULATORY PROTEIN ASNC"/>
    <property type="match status" value="1"/>
</dbReference>
<reference evidence="6" key="1">
    <citation type="submission" date="2017-03" db="EMBL/GenBank/DDBJ databases">
        <authorList>
            <person name="Herbold C."/>
        </authorList>
    </citation>
    <scope>NUCLEOTIDE SEQUENCE [LARGE SCALE GENOMIC DNA]</scope>
</reference>
<dbReference type="PROSITE" id="PS50956">
    <property type="entry name" value="HTH_ASNC_2"/>
    <property type="match status" value="1"/>
</dbReference>
<accession>A0A2H1FDU4</accession>
<evidence type="ECO:0000256" key="3">
    <source>
        <dbReference type="ARBA" id="ARBA00023163"/>
    </source>
</evidence>
<dbReference type="AlphaFoldDB" id="A0A2H1FDU4"/>
<gene>
    <name evidence="5" type="ORF">NCS_10724</name>
</gene>
<dbReference type="Proteomes" id="UP000230607">
    <property type="component" value="Chromosome 1"/>
</dbReference>
<dbReference type="InterPro" id="IPR019888">
    <property type="entry name" value="Tscrpt_reg_AsnC-like"/>
</dbReference>
<dbReference type="GO" id="GO:0043565">
    <property type="term" value="F:sequence-specific DNA binding"/>
    <property type="evidence" value="ECO:0007669"/>
    <property type="project" value="InterPro"/>
</dbReference>
<evidence type="ECO:0000256" key="1">
    <source>
        <dbReference type="ARBA" id="ARBA00023015"/>
    </source>
</evidence>
<dbReference type="InterPro" id="IPR011991">
    <property type="entry name" value="ArsR-like_HTH"/>
</dbReference>
<evidence type="ECO:0000256" key="2">
    <source>
        <dbReference type="ARBA" id="ARBA00023125"/>
    </source>
</evidence>
<name>A0A2H1FDU4_9ARCH</name>
<keyword evidence="6" id="KW-1185">Reference proteome</keyword>
<feature type="domain" description="HTH asnC-type" evidence="4">
    <location>
        <begin position="11"/>
        <end position="73"/>
    </location>
</feature>
<sequence>MRRNLIMPFRLDDVDIAVLESLLKDGRKSFRQISREIGASTPTVKQRYEKLVSMGLIKAVMPIVDMDMIENKESEKLDQIRHETIKHHSVKISKTMMIKMVCDYCKGPIHEKPHMLKFANLERFFCCTSCKSLYKEKYKGRIDSLENKNNF</sequence>
<dbReference type="InterPro" id="IPR050684">
    <property type="entry name" value="HTH-Siroheme_Decarb"/>
</dbReference>
<dbReference type="InterPro" id="IPR036390">
    <property type="entry name" value="WH_DNA-bd_sf"/>
</dbReference>
<dbReference type="EMBL" id="LT841358">
    <property type="protein sequence ID" value="SMH70917.1"/>
    <property type="molecule type" value="Genomic_DNA"/>
</dbReference>
<dbReference type="SMART" id="SM00344">
    <property type="entry name" value="HTH_ASNC"/>
    <property type="match status" value="1"/>
</dbReference>